<dbReference type="SUPFAM" id="SSF56235">
    <property type="entry name" value="N-terminal nucleophile aminohydrolases (Ntn hydrolases)"/>
    <property type="match status" value="1"/>
</dbReference>
<name>A0ABY9TZG8_9GAMM</name>
<dbReference type="InterPro" id="IPR043137">
    <property type="entry name" value="GGT_ssub_C"/>
</dbReference>
<organism evidence="11 12">
    <name type="scientific">Thalassotalea psychrophila</name>
    <dbReference type="NCBI Taxonomy" id="3065647"/>
    <lineage>
        <taxon>Bacteria</taxon>
        <taxon>Pseudomonadati</taxon>
        <taxon>Pseudomonadota</taxon>
        <taxon>Gammaproteobacteria</taxon>
        <taxon>Alteromonadales</taxon>
        <taxon>Colwelliaceae</taxon>
        <taxon>Thalassotalea</taxon>
    </lineage>
</organism>
<dbReference type="Proteomes" id="UP001258994">
    <property type="component" value="Chromosome"/>
</dbReference>
<dbReference type="InterPro" id="IPR000101">
    <property type="entry name" value="GGT_peptidase"/>
</dbReference>
<dbReference type="InterPro" id="IPR029055">
    <property type="entry name" value="Ntn_hydrolases_N"/>
</dbReference>
<comment type="catalytic activity">
    <reaction evidence="2 9">
        <text>glutathione + H2O = L-cysteinylglycine + L-glutamate</text>
        <dbReference type="Rhea" id="RHEA:28807"/>
        <dbReference type="ChEBI" id="CHEBI:15377"/>
        <dbReference type="ChEBI" id="CHEBI:29985"/>
        <dbReference type="ChEBI" id="CHEBI:57925"/>
        <dbReference type="ChEBI" id="CHEBI:61694"/>
        <dbReference type="EC" id="3.4.19.13"/>
    </reaction>
</comment>
<keyword evidence="5 9" id="KW-0378">Hydrolase</keyword>
<evidence type="ECO:0000256" key="6">
    <source>
        <dbReference type="ARBA" id="ARBA00023145"/>
    </source>
</evidence>
<dbReference type="PANTHER" id="PTHR43199:SF1">
    <property type="entry name" value="GLUTATHIONE HYDROLASE PROENZYME"/>
    <property type="match status" value="1"/>
</dbReference>
<dbReference type="GO" id="GO:0103068">
    <property type="term" value="F:leukotriene C4 gamma-glutamyl transferase activity"/>
    <property type="evidence" value="ECO:0007669"/>
    <property type="project" value="UniProtKB-EC"/>
</dbReference>
<proteinExistence type="inferred from homology"/>
<sequence>MKMKLNVLISLLISISLNISSVLALENTQAAVAMPDSYSANVAVDVLQRGGNAIDAAIAAQFVLAVTLPEAGNVGGGGFMTIYKDGQADFLDYREVAPLKAHRDMYLDDSGNVIENKSLYGILSSGVPGTVDGMWQAHKKYGSKPWQELLAPAIKFAEQGFIVHPEMVKNIQWRINSFNKEGVKVNFAQYFANAKAGEIFKQPELAATLKRISEKGRDGFYKGETAKIISQFMLKHGGIIGMPDLAEYKAIWRTPIQQSWREYQVITAPPPSSGGIAILQWLKMYDLVKPQSTILEHNSVQYMHLLAEIGKRVFADRAEYIGDPDFVSVAQAQLVDDKYIAMRAEGIRPNVVSDSESIEPGLKESEDTTHFSIVDKWGNAVSNTTTINYTFGSGVIVEGAGFILNDEMDDFSVKAGVANVYGAIGGQANEIQPNKRMVSSMTPTILLKNNEVQVVTGSPGGTTIITSVYQSILNVVEFGMSAEQAVNTPRFHHQLWPKNEIRYYSGINASTLAELQKLGYNFKQSNFGDVQLISRKNGVLAAASETNGRGKSIVIN</sequence>
<evidence type="ECO:0000313" key="11">
    <source>
        <dbReference type="EMBL" id="WNC74257.1"/>
    </source>
</evidence>
<keyword evidence="6 9" id="KW-0865">Zymogen</keyword>
<keyword evidence="9" id="KW-0317">Glutathione biosynthesis</keyword>
<keyword evidence="10" id="KW-0732">Signal</keyword>
<dbReference type="NCBIfam" id="TIGR00066">
    <property type="entry name" value="g_glut_trans"/>
    <property type="match status" value="1"/>
</dbReference>
<evidence type="ECO:0000256" key="2">
    <source>
        <dbReference type="ARBA" id="ARBA00001089"/>
    </source>
</evidence>
<feature type="chain" id="PRO_5046527333" description="Glutathione hydrolase proenzyme" evidence="10">
    <location>
        <begin position="25"/>
        <end position="556"/>
    </location>
</feature>
<protein>
    <recommendedName>
        <fullName evidence="9">Glutathione hydrolase proenzyme</fullName>
        <ecNumber evidence="9">2.3.2.2</ecNumber>
        <ecNumber evidence="9">3.4.19.13</ecNumber>
    </recommendedName>
    <component>
        <recommendedName>
            <fullName evidence="9">Glutathione hydrolase large chain</fullName>
        </recommendedName>
    </component>
    <component>
        <recommendedName>
            <fullName evidence="9">Glutathione hydrolase small chain</fullName>
        </recommendedName>
    </component>
</protein>
<dbReference type="InterPro" id="IPR051792">
    <property type="entry name" value="GGT_bact"/>
</dbReference>
<evidence type="ECO:0000256" key="3">
    <source>
        <dbReference type="ARBA" id="ARBA00009381"/>
    </source>
</evidence>
<evidence type="ECO:0000256" key="9">
    <source>
        <dbReference type="RuleBase" id="RU368036"/>
    </source>
</evidence>
<dbReference type="RefSeq" id="WP_348393364.1">
    <property type="nucleotide sequence ID" value="NZ_CP134145.1"/>
</dbReference>
<dbReference type="EMBL" id="CP134145">
    <property type="protein sequence ID" value="WNC74257.1"/>
    <property type="molecule type" value="Genomic_DNA"/>
</dbReference>
<dbReference type="EC" id="2.3.2.2" evidence="9"/>
<dbReference type="PANTHER" id="PTHR43199">
    <property type="entry name" value="GLUTATHIONE HYDROLASE"/>
    <property type="match status" value="1"/>
</dbReference>
<evidence type="ECO:0000256" key="8">
    <source>
        <dbReference type="ARBA" id="ARBA00047417"/>
    </source>
</evidence>
<dbReference type="Gene3D" id="3.60.20.40">
    <property type="match status" value="1"/>
</dbReference>
<dbReference type="EC" id="3.4.19.13" evidence="9"/>
<dbReference type="Gene3D" id="1.10.246.130">
    <property type="match status" value="1"/>
</dbReference>
<comment type="catalytic activity">
    <reaction evidence="8 9">
        <text>an N-terminal (5-L-glutamyl)-[peptide] + an alpha-amino acid = 5-L-glutamyl amino acid + an N-terminal L-alpha-aminoacyl-[peptide]</text>
        <dbReference type="Rhea" id="RHEA:23904"/>
        <dbReference type="Rhea" id="RHEA-COMP:9780"/>
        <dbReference type="Rhea" id="RHEA-COMP:9795"/>
        <dbReference type="ChEBI" id="CHEBI:77644"/>
        <dbReference type="ChEBI" id="CHEBI:78597"/>
        <dbReference type="ChEBI" id="CHEBI:78599"/>
        <dbReference type="ChEBI" id="CHEBI:78608"/>
        <dbReference type="EC" id="2.3.2.2"/>
    </reaction>
</comment>
<evidence type="ECO:0000313" key="12">
    <source>
        <dbReference type="Proteomes" id="UP001258994"/>
    </source>
</evidence>
<evidence type="ECO:0000256" key="4">
    <source>
        <dbReference type="ARBA" id="ARBA00022679"/>
    </source>
</evidence>
<keyword evidence="12" id="KW-1185">Reference proteome</keyword>
<dbReference type="PRINTS" id="PR01210">
    <property type="entry name" value="GGTRANSPTASE"/>
</dbReference>
<dbReference type="PROSITE" id="PS00462">
    <property type="entry name" value="G_GLU_TRANSPEPTIDASE"/>
    <property type="match status" value="1"/>
</dbReference>
<keyword evidence="7 9" id="KW-0012">Acyltransferase</keyword>
<dbReference type="InterPro" id="IPR043138">
    <property type="entry name" value="GGT_lsub"/>
</dbReference>
<comment type="catalytic activity">
    <reaction evidence="1 9">
        <text>an S-substituted glutathione + H2O = an S-substituted L-cysteinylglycine + L-glutamate</text>
        <dbReference type="Rhea" id="RHEA:59468"/>
        <dbReference type="ChEBI" id="CHEBI:15377"/>
        <dbReference type="ChEBI" id="CHEBI:29985"/>
        <dbReference type="ChEBI" id="CHEBI:90779"/>
        <dbReference type="ChEBI" id="CHEBI:143103"/>
        <dbReference type="EC" id="3.4.19.13"/>
    </reaction>
</comment>
<comment type="PTM">
    <text evidence="9">Cleaved by autocatalysis into a large and a small subunit.</text>
</comment>
<gene>
    <name evidence="11" type="primary">ggt</name>
    <name evidence="11" type="ORF">RGQ13_01820</name>
</gene>
<reference evidence="12" key="1">
    <citation type="submission" date="2023-09" db="EMBL/GenBank/DDBJ databases">
        <authorList>
            <person name="Li S."/>
            <person name="Li X."/>
            <person name="Zhang C."/>
            <person name="Zhao Z."/>
        </authorList>
    </citation>
    <scope>NUCLEOTIDE SEQUENCE [LARGE SCALE GENOMIC DNA]</scope>
    <source>
        <strain evidence="12">SQ149</strain>
    </source>
</reference>
<accession>A0ABY9TZG8</accession>
<keyword evidence="4 9" id="KW-0808">Transferase</keyword>
<evidence type="ECO:0000256" key="10">
    <source>
        <dbReference type="SAM" id="SignalP"/>
    </source>
</evidence>
<dbReference type="Pfam" id="PF01019">
    <property type="entry name" value="G_glu_transpept"/>
    <property type="match status" value="1"/>
</dbReference>
<dbReference type="InterPro" id="IPR055262">
    <property type="entry name" value="GGT_CS"/>
</dbReference>
<evidence type="ECO:0000256" key="7">
    <source>
        <dbReference type="ARBA" id="ARBA00023315"/>
    </source>
</evidence>
<comment type="subunit">
    <text evidence="9">This enzyme consists of two polypeptide chains, which are synthesized in precursor form from a single polypeptide.</text>
</comment>
<comment type="similarity">
    <text evidence="3 9">Belongs to the gamma-glutamyltransferase family.</text>
</comment>
<evidence type="ECO:0000256" key="5">
    <source>
        <dbReference type="ARBA" id="ARBA00022801"/>
    </source>
</evidence>
<evidence type="ECO:0000256" key="1">
    <source>
        <dbReference type="ARBA" id="ARBA00001049"/>
    </source>
</evidence>
<feature type="signal peptide" evidence="10">
    <location>
        <begin position="1"/>
        <end position="24"/>
    </location>
</feature>
<comment type="pathway">
    <text evidence="9">Sulfur metabolism; glutathione metabolism.</text>
</comment>